<sequence length="64" mass="7493">MDKERQGNNQTELKVPIEVNKKIHQTHFPVSKVQLQNEDFDSGYEWIKSGIGRLKRVPKKTENT</sequence>
<comment type="caution">
    <text evidence="1">The sequence shown here is derived from an EMBL/GenBank/DDBJ whole genome shotgun (WGS) entry which is preliminary data.</text>
</comment>
<evidence type="ECO:0000313" key="2">
    <source>
        <dbReference type="Proteomes" id="UP000034803"/>
    </source>
</evidence>
<gene>
    <name evidence="1" type="ORF">UR21_C0009G0037</name>
</gene>
<accession>A0A0F9YYD3</accession>
<organism evidence="1 2">
    <name type="scientific">Candidatus Woesebacteria bacterium GW2011_GWC2_31_9</name>
    <dbReference type="NCBI Taxonomy" id="1618586"/>
    <lineage>
        <taxon>Bacteria</taxon>
        <taxon>Candidatus Woeseibacteriota</taxon>
    </lineage>
</organism>
<dbReference type="EMBL" id="LBOI01000009">
    <property type="protein sequence ID" value="KKP31456.1"/>
    <property type="molecule type" value="Genomic_DNA"/>
</dbReference>
<name>A0A0F9YYD3_9BACT</name>
<evidence type="ECO:0000313" key="1">
    <source>
        <dbReference type="EMBL" id="KKP31456.1"/>
    </source>
</evidence>
<reference evidence="1 2" key="1">
    <citation type="journal article" date="2015" name="Nature">
        <title>rRNA introns, odd ribosomes, and small enigmatic genomes across a large radiation of phyla.</title>
        <authorList>
            <person name="Brown C.T."/>
            <person name="Hug L.A."/>
            <person name="Thomas B.C."/>
            <person name="Sharon I."/>
            <person name="Castelle C.J."/>
            <person name="Singh A."/>
            <person name="Wilkins M.J."/>
            <person name="Williams K.H."/>
            <person name="Banfield J.F."/>
        </authorList>
    </citation>
    <scope>NUCLEOTIDE SEQUENCE [LARGE SCALE GENOMIC DNA]</scope>
</reference>
<protein>
    <submittedName>
        <fullName evidence="1">Uncharacterized protein</fullName>
    </submittedName>
</protein>
<dbReference type="Proteomes" id="UP000034803">
    <property type="component" value="Unassembled WGS sequence"/>
</dbReference>
<proteinExistence type="predicted"/>
<dbReference type="AlphaFoldDB" id="A0A0F9YYD3"/>